<proteinExistence type="predicted"/>
<feature type="region of interest" description="Disordered" evidence="1">
    <location>
        <begin position="24"/>
        <end position="89"/>
    </location>
</feature>
<name>A0A7M6DQJ7_9CNID</name>
<keyword evidence="3" id="KW-1185">Reference proteome</keyword>
<sequence length="233" mass="26677">MPKPRNKQGKKTLKEINAISERLYSSSNANTTRLTKKEMPGKTGKHLSKDDMNSMVERLHESDPNAKRKELGEKHNMNFDKERPENMGWQKKEKEEIDAVTSRLFVADYNNRNVGKQTVPKVTDKELSKEEFDGMVERLFISGYSNRNLVKNQQFYDLIMNKKKAEEKTLNKEEVEEALGRLSKQTREPAECNKDMLGKQTYIAKGIYGTHAINGGNERYIPKDGSSNGTTSI</sequence>
<dbReference type="AlphaFoldDB" id="A0A7M6DQJ7"/>
<reference evidence="2" key="1">
    <citation type="submission" date="2021-01" db="UniProtKB">
        <authorList>
            <consortium name="EnsemblMetazoa"/>
        </authorList>
    </citation>
    <scope>IDENTIFICATION</scope>
</reference>
<organism evidence="2 3">
    <name type="scientific">Clytia hemisphaerica</name>
    <dbReference type="NCBI Taxonomy" id="252671"/>
    <lineage>
        <taxon>Eukaryota</taxon>
        <taxon>Metazoa</taxon>
        <taxon>Cnidaria</taxon>
        <taxon>Hydrozoa</taxon>
        <taxon>Hydroidolina</taxon>
        <taxon>Leptothecata</taxon>
        <taxon>Obeliida</taxon>
        <taxon>Clytiidae</taxon>
        <taxon>Clytia</taxon>
    </lineage>
</organism>
<feature type="compositionally biased region" description="Basic and acidic residues" evidence="1">
    <location>
        <begin position="47"/>
        <end position="89"/>
    </location>
</feature>
<dbReference type="Proteomes" id="UP000594262">
    <property type="component" value="Unplaced"/>
</dbReference>
<feature type="compositionally biased region" description="Polar residues" evidence="1">
    <location>
        <begin position="24"/>
        <end position="33"/>
    </location>
</feature>
<dbReference type="EnsemblMetazoa" id="CLYHEMT022658.1">
    <property type="protein sequence ID" value="CLYHEMP022658.1"/>
    <property type="gene ID" value="CLYHEMG022658"/>
</dbReference>
<evidence type="ECO:0000256" key="1">
    <source>
        <dbReference type="SAM" id="MobiDB-lite"/>
    </source>
</evidence>
<evidence type="ECO:0000313" key="3">
    <source>
        <dbReference type="Proteomes" id="UP000594262"/>
    </source>
</evidence>
<protein>
    <submittedName>
        <fullName evidence="2">Uncharacterized protein</fullName>
    </submittedName>
</protein>
<accession>A0A7M6DQJ7</accession>
<evidence type="ECO:0000313" key="2">
    <source>
        <dbReference type="EnsemblMetazoa" id="CLYHEMP022658.1"/>
    </source>
</evidence>